<organism evidence="1 2">
    <name type="scientific">Prauserella cavernicola</name>
    <dbReference type="NCBI Taxonomy" id="2800127"/>
    <lineage>
        <taxon>Bacteria</taxon>
        <taxon>Bacillati</taxon>
        <taxon>Actinomycetota</taxon>
        <taxon>Actinomycetes</taxon>
        <taxon>Pseudonocardiales</taxon>
        <taxon>Pseudonocardiaceae</taxon>
        <taxon>Prauserella</taxon>
    </lineage>
</organism>
<reference evidence="1" key="1">
    <citation type="submission" date="2020-12" db="EMBL/GenBank/DDBJ databases">
        <title>Prauserella sp. ASG 168, a novel actinomycete isolated from cave rock.</title>
        <authorList>
            <person name="Suriyachadkun C."/>
        </authorList>
    </citation>
    <scope>NUCLEOTIDE SEQUENCE</scope>
    <source>
        <strain evidence="1">ASG 168</strain>
    </source>
</reference>
<dbReference type="RefSeq" id="WP_200315316.1">
    <property type="nucleotide sequence ID" value="NZ_JAENJH010000001.1"/>
</dbReference>
<proteinExistence type="predicted"/>
<protein>
    <submittedName>
        <fullName evidence="1">Lasso peptide biosynthesis PqqD family chaperone</fullName>
    </submittedName>
</protein>
<dbReference type="AlphaFoldDB" id="A0A934V1R6"/>
<dbReference type="Proteomes" id="UP000635245">
    <property type="component" value="Unassembled WGS sequence"/>
</dbReference>
<dbReference type="Pfam" id="PF05402">
    <property type="entry name" value="PqqD"/>
    <property type="match status" value="1"/>
</dbReference>
<dbReference type="EMBL" id="JAENJH010000001">
    <property type="protein sequence ID" value="MBK1783761.1"/>
    <property type="molecule type" value="Genomic_DNA"/>
</dbReference>
<gene>
    <name evidence="1" type="ORF">JHE00_05420</name>
</gene>
<dbReference type="Gene3D" id="1.10.10.1150">
    <property type="entry name" value="Coenzyme PQQ synthesis protein D (PqqD)"/>
    <property type="match status" value="1"/>
</dbReference>
<comment type="caution">
    <text evidence="1">The sequence shown here is derived from an EMBL/GenBank/DDBJ whole genome shotgun (WGS) entry which is preliminary data.</text>
</comment>
<accession>A0A934V1R6</accession>
<evidence type="ECO:0000313" key="1">
    <source>
        <dbReference type="EMBL" id="MBK1783761.1"/>
    </source>
</evidence>
<keyword evidence="2" id="KW-1185">Reference proteome</keyword>
<evidence type="ECO:0000313" key="2">
    <source>
        <dbReference type="Proteomes" id="UP000635245"/>
    </source>
</evidence>
<dbReference type="InterPro" id="IPR041881">
    <property type="entry name" value="PqqD_sf"/>
</dbReference>
<name>A0A934V1R6_9PSEU</name>
<dbReference type="NCBIfam" id="NF033530">
    <property type="entry name" value="lasso_PqqD_Strm"/>
    <property type="match status" value="1"/>
</dbReference>
<sequence>MSTAFAKHVTFTRTEYGGVVLDRKKGRYWQLNPTAVLVTDTLGEGGSVADAVRRVSREFAVNEQRVQHDVTELLDRLRASGVLRA</sequence>
<dbReference type="InterPro" id="IPR008792">
    <property type="entry name" value="PQQD"/>
</dbReference>